<evidence type="ECO:0000256" key="8">
    <source>
        <dbReference type="ARBA" id="ARBA00023134"/>
    </source>
</evidence>
<dbReference type="HAMAP" id="MF_01225_B">
    <property type="entry name" value="MoaA_B"/>
    <property type="match status" value="1"/>
</dbReference>
<dbReference type="CDD" id="cd01335">
    <property type="entry name" value="Radical_SAM"/>
    <property type="match status" value="1"/>
</dbReference>
<comment type="caution">
    <text evidence="15">The sequence shown here is derived from an EMBL/GenBank/DDBJ whole genome shotgun (WGS) entry which is preliminary data.</text>
</comment>
<dbReference type="InterPro" id="IPR000385">
    <property type="entry name" value="MoaA_NifB_PqqE_Fe-S-bd_CS"/>
</dbReference>
<keyword evidence="2 12" id="KW-0004">4Fe-4S</keyword>
<evidence type="ECO:0000256" key="3">
    <source>
        <dbReference type="ARBA" id="ARBA00022691"/>
    </source>
</evidence>
<keyword evidence="8 12" id="KW-0342">GTP-binding</keyword>
<proteinExistence type="inferred from homology"/>
<dbReference type="InterPro" id="IPR040064">
    <property type="entry name" value="MoaA-like"/>
</dbReference>
<dbReference type="SFLD" id="SFLDG01383">
    <property type="entry name" value="cyclic_pyranopterin_phosphate"/>
    <property type="match status" value="1"/>
</dbReference>
<protein>
    <recommendedName>
        <fullName evidence="1 12">GTP 3',8-cyclase</fullName>
        <ecNumber evidence="1 12">4.1.99.22</ecNumber>
    </recommendedName>
    <alternativeName>
        <fullName evidence="12">Molybdenum cofactor biosynthesis protein A</fullName>
    </alternativeName>
</protein>
<dbReference type="SFLD" id="SFLDG01067">
    <property type="entry name" value="SPASM/twitch_domain_containing"/>
    <property type="match status" value="1"/>
</dbReference>
<evidence type="ECO:0000313" key="16">
    <source>
        <dbReference type="Proteomes" id="UP000245283"/>
    </source>
</evidence>
<feature type="binding site" evidence="12">
    <location>
        <position position="220"/>
    </location>
    <ligand>
        <name>S-adenosyl-L-methionine</name>
        <dbReference type="ChEBI" id="CHEBI:59789"/>
    </ligand>
</feature>
<feature type="binding site" evidence="12">
    <location>
        <position position="296"/>
    </location>
    <ligand>
        <name>[4Fe-4S] cluster</name>
        <dbReference type="ChEBI" id="CHEBI:49883"/>
        <label>2</label>
        <note>4Fe-4S-substrate</note>
    </ligand>
</feature>
<dbReference type="OrthoDB" id="9763993at2"/>
<evidence type="ECO:0000256" key="12">
    <source>
        <dbReference type="HAMAP-Rule" id="MF_01225"/>
    </source>
</evidence>
<keyword evidence="16" id="KW-1185">Reference proteome</keyword>
<dbReference type="EC" id="4.1.99.22" evidence="1 12"/>
<evidence type="ECO:0000259" key="14">
    <source>
        <dbReference type="PROSITE" id="PS51918"/>
    </source>
</evidence>
<feature type="binding site" evidence="12">
    <location>
        <position position="53"/>
    </location>
    <ligand>
        <name>[4Fe-4S] cluster</name>
        <dbReference type="ChEBI" id="CHEBI:49883"/>
        <label>1</label>
        <note>4Fe-4S-S-AdoMet</note>
    </ligand>
</feature>
<keyword evidence="4 12" id="KW-0479">Metal-binding</keyword>
<dbReference type="InterPro" id="IPR050105">
    <property type="entry name" value="MoCo_biosynth_MoaA/MoaC"/>
</dbReference>
<dbReference type="GO" id="GO:0006777">
    <property type="term" value="P:Mo-molybdopterin cofactor biosynthetic process"/>
    <property type="evidence" value="ECO:0007669"/>
    <property type="project" value="UniProtKB-UniRule"/>
</dbReference>
<dbReference type="InterPro" id="IPR058240">
    <property type="entry name" value="rSAM_sf"/>
</dbReference>
<feature type="binding site" evidence="12">
    <location>
        <position position="94"/>
    </location>
    <ligand>
        <name>S-adenosyl-L-methionine</name>
        <dbReference type="ChEBI" id="CHEBI:59789"/>
    </ligand>
</feature>
<evidence type="ECO:0000256" key="9">
    <source>
        <dbReference type="ARBA" id="ARBA00023150"/>
    </source>
</evidence>
<feature type="binding site" evidence="12">
    <location>
        <position position="52"/>
    </location>
    <ligand>
        <name>S-adenosyl-L-methionine</name>
        <dbReference type="ChEBI" id="CHEBI:59789"/>
    </ligand>
</feature>
<dbReference type="UniPathway" id="UPA00344"/>
<feature type="binding site" evidence="12">
    <location>
        <position position="39"/>
    </location>
    <ligand>
        <name>GTP</name>
        <dbReference type="ChEBI" id="CHEBI:37565"/>
    </ligand>
</feature>
<evidence type="ECO:0000256" key="2">
    <source>
        <dbReference type="ARBA" id="ARBA00022485"/>
    </source>
</evidence>
<feature type="binding site" evidence="12">
    <location>
        <position position="310"/>
    </location>
    <ligand>
        <name>[4Fe-4S] cluster</name>
        <dbReference type="ChEBI" id="CHEBI:49883"/>
        <label>2</label>
        <note>4Fe-4S-substrate</note>
    </ligand>
</feature>
<dbReference type="PANTHER" id="PTHR22960:SF0">
    <property type="entry name" value="MOLYBDENUM COFACTOR BIOSYNTHESIS PROTEIN 1"/>
    <property type="match status" value="1"/>
</dbReference>
<dbReference type="Pfam" id="PF04055">
    <property type="entry name" value="Radical_SAM"/>
    <property type="match status" value="1"/>
</dbReference>
<feature type="binding site" evidence="12">
    <location>
        <position position="90"/>
    </location>
    <ligand>
        <name>GTP</name>
        <dbReference type="ChEBI" id="CHEBI:37565"/>
    </ligand>
</feature>
<evidence type="ECO:0000256" key="6">
    <source>
        <dbReference type="ARBA" id="ARBA00023004"/>
    </source>
</evidence>
<evidence type="ECO:0000313" key="15">
    <source>
        <dbReference type="EMBL" id="PWF27028.1"/>
    </source>
</evidence>
<dbReference type="PANTHER" id="PTHR22960">
    <property type="entry name" value="MOLYBDOPTERIN COFACTOR SYNTHESIS PROTEIN A"/>
    <property type="match status" value="1"/>
</dbReference>
<comment type="similarity">
    <text evidence="12">Belongs to the radical SAM superfamily. MoaA family.</text>
</comment>
<evidence type="ECO:0000256" key="5">
    <source>
        <dbReference type="ARBA" id="ARBA00022741"/>
    </source>
</evidence>
<dbReference type="GO" id="GO:0005525">
    <property type="term" value="F:GTP binding"/>
    <property type="evidence" value="ECO:0007669"/>
    <property type="project" value="UniProtKB-UniRule"/>
</dbReference>
<feature type="binding site" evidence="12">
    <location>
        <position position="293"/>
    </location>
    <ligand>
        <name>[4Fe-4S] cluster</name>
        <dbReference type="ChEBI" id="CHEBI:49883"/>
        <label>2</label>
        <note>4Fe-4S-substrate</note>
    </ligand>
</feature>
<dbReference type="GO" id="GO:0051539">
    <property type="term" value="F:4 iron, 4 sulfur cluster binding"/>
    <property type="evidence" value="ECO:0007669"/>
    <property type="project" value="UniProtKB-UniRule"/>
</dbReference>
<dbReference type="Pfam" id="PF06463">
    <property type="entry name" value="Mob_synth_C"/>
    <property type="match status" value="1"/>
</dbReference>
<dbReference type="CDD" id="cd21117">
    <property type="entry name" value="Twitch_MoaA"/>
    <property type="match status" value="1"/>
</dbReference>
<name>A0A2V1K6E6_9ACTO</name>
<dbReference type="PROSITE" id="PS51918">
    <property type="entry name" value="RADICAL_SAM"/>
    <property type="match status" value="1"/>
</dbReference>
<dbReference type="InterPro" id="IPR010505">
    <property type="entry name" value="MoaA_twitch"/>
</dbReference>
<evidence type="ECO:0000256" key="13">
    <source>
        <dbReference type="SAM" id="MobiDB-lite"/>
    </source>
</evidence>
<sequence>MTSTVVPVAFTRRERTNFDRPAGEPRLVDKFGRVATDLRVSLTDKCNLRCQYCMPAEGIDPLPHQILLNDDEINRLIHIGVQNLGIEEVRFTGGEPLLRKGLEGIVERTAALRTWSGQKPDISLTTNGLGLKHRAGKLKAAGLDRVNLSMDTASRETYAAMTRRDRFEDARAGARAAADAGLTPVKVNAVLMHGINDKDAPDLLLESLVSGYSLRFIEYMPLGPRGQWKRNEIITADDILGMLGEAFDLTARPAAERGPAPAELWDVAAGEVDGVGHEAGTVGIIGSVTRPFCGNCDRTRLTADGQIRDCLFANTETDLRGALRGGASDEEIADLWRDAMWGKQAGHGSDNPAFLNPTRPMSAIGG</sequence>
<dbReference type="EMBL" id="QETB01000001">
    <property type="protein sequence ID" value="PWF27028.1"/>
    <property type="molecule type" value="Genomic_DNA"/>
</dbReference>
<feature type="binding site" evidence="12">
    <location>
        <position position="50"/>
    </location>
    <ligand>
        <name>[4Fe-4S] cluster</name>
        <dbReference type="ChEBI" id="CHEBI:49883"/>
        <label>1</label>
        <note>4Fe-4S-S-AdoMet</note>
    </ligand>
</feature>
<organism evidence="15 16">
    <name type="scientific">Ancrocorticia populi</name>
    <dbReference type="NCBI Taxonomy" id="2175228"/>
    <lineage>
        <taxon>Bacteria</taxon>
        <taxon>Bacillati</taxon>
        <taxon>Actinomycetota</taxon>
        <taxon>Actinomycetes</taxon>
        <taxon>Actinomycetales</taxon>
        <taxon>Actinomycetaceae</taxon>
        <taxon>Ancrocorticia</taxon>
    </lineage>
</organism>
<comment type="cofactor">
    <cofactor evidence="12">
        <name>[4Fe-4S] cluster</name>
        <dbReference type="ChEBI" id="CHEBI:49883"/>
    </cofactor>
    <text evidence="12">Binds 2 [4Fe-4S] clusters. Binds 1 [4Fe-4S] cluster coordinated with 3 cysteines and an exchangeable S-adenosyl-L-methionine and 1 [4Fe-4S] cluster coordinated with 3 cysteines and the GTP-derived substrate.</text>
</comment>
<evidence type="ECO:0000256" key="11">
    <source>
        <dbReference type="ARBA" id="ARBA00048697"/>
    </source>
</evidence>
<feature type="domain" description="Radical SAM core" evidence="14">
    <location>
        <begin position="30"/>
        <end position="260"/>
    </location>
</feature>
<evidence type="ECO:0000256" key="1">
    <source>
        <dbReference type="ARBA" id="ARBA00012167"/>
    </source>
</evidence>
<dbReference type="Proteomes" id="UP000245283">
    <property type="component" value="Unassembled WGS sequence"/>
</dbReference>
<dbReference type="AlphaFoldDB" id="A0A2V1K6E6"/>
<feature type="binding site" evidence="12">
    <location>
        <position position="149"/>
    </location>
    <ligand>
        <name>S-adenosyl-L-methionine</name>
        <dbReference type="ChEBI" id="CHEBI:59789"/>
    </ligand>
</feature>
<comment type="pathway">
    <text evidence="12">Cofactor biosynthesis; molybdopterin biosynthesis.</text>
</comment>
<evidence type="ECO:0000256" key="10">
    <source>
        <dbReference type="ARBA" id="ARBA00023239"/>
    </source>
</evidence>
<comment type="subunit">
    <text evidence="12">Monomer and homodimer.</text>
</comment>
<dbReference type="InterPro" id="IPR013785">
    <property type="entry name" value="Aldolase_TIM"/>
</dbReference>
<dbReference type="InterPro" id="IPR007197">
    <property type="entry name" value="rSAM"/>
</dbReference>
<feature type="binding site" evidence="12">
    <location>
        <begin position="298"/>
        <end position="300"/>
    </location>
    <ligand>
        <name>GTP</name>
        <dbReference type="ChEBI" id="CHEBI:37565"/>
    </ligand>
</feature>
<dbReference type="SMART" id="SM00729">
    <property type="entry name" value="Elp3"/>
    <property type="match status" value="1"/>
</dbReference>
<gene>
    <name evidence="12" type="primary">moaA</name>
    <name evidence="15" type="ORF">DD236_01040</name>
</gene>
<feature type="binding site" evidence="12">
    <location>
        <position position="125"/>
    </location>
    <ligand>
        <name>GTP</name>
        <dbReference type="ChEBI" id="CHEBI:37565"/>
    </ligand>
</feature>
<feature type="region of interest" description="Disordered" evidence="13">
    <location>
        <begin position="347"/>
        <end position="366"/>
    </location>
</feature>
<reference evidence="16" key="1">
    <citation type="submission" date="2018-05" db="EMBL/GenBank/DDBJ databases">
        <authorList>
            <person name="Li Y."/>
        </authorList>
    </citation>
    <scope>NUCLEOTIDE SEQUENCE [LARGE SCALE GENOMIC DNA]</scope>
    <source>
        <strain evidence="16">sk1b4</strain>
    </source>
</reference>
<evidence type="ECO:0000256" key="7">
    <source>
        <dbReference type="ARBA" id="ARBA00023014"/>
    </source>
</evidence>
<dbReference type="GO" id="GO:0061798">
    <property type="term" value="F:GTP 3',8'-cyclase activity"/>
    <property type="evidence" value="ECO:0007669"/>
    <property type="project" value="UniProtKB-UniRule"/>
</dbReference>
<accession>A0A2V1K6E6</accession>
<dbReference type="GO" id="GO:0046872">
    <property type="term" value="F:metal ion binding"/>
    <property type="evidence" value="ECO:0007669"/>
    <property type="project" value="UniProtKB-KW"/>
</dbReference>
<dbReference type="RefSeq" id="WP_109092529.1">
    <property type="nucleotide sequence ID" value="NZ_CAMELQ010000094.1"/>
</dbReference>
<dbReference type="SUPFAM" id="SSF102114">
    <property type="entry name" value="Radical SAM enzymes"/>
    <property type="match status" value="1"/>
</dbReference>
<comment type="catalytic activity">
    <reaction evidence="11 12">
        <text>GTP + AH2 + S-adenosyl-L-methionine = (8S)-3',8-cyclo-7,8-dihydroguanosine 5'-triphosphate + 5'-deoxyadenosine + L-methionine + A + H(+)</text>
        <dbReference type="Rhea" id="RHEA:49576"/>
        <dbReference type="ChEBI" id="CHEBI:13193"/>
        <dbReference type="ChEBI" id="CHEBI:15378"/>
        <dbReference type="ChEBI" id="CHEBI:17319"/>
        <dbReference type="ChEBI" id="CHEBI:17499"/>
        <dbReference type="ChEBI" id="CHEBI:37565"/>
        <dbReference type="ChEBI" id="CHEBI:57844"/>
        <dbReference type="ChEBI" id="CHEBI:59789"/>
        <dbReference type="ChEBI" id="CHEBI:131766"/>
        <dbReference type="EC" id="4.1.99.22"/>
    </reaction>
</comment>
<dbReference type="GO" id="GO:1904047">
    <property type="term" value="F:S-adenosyl-L-methionine binding"/>
    <property type="evidence" value="ECO:0007669"/>
    <property type="project" value="UniProtKB-UniRule"/>
</dbReference>
<dbReference type="NCBIfam" id="TIGR02666">
    <property type="entry name" value="moaA"/>
    <property type="match status" value="1"/>
</dbReference>
<keyword evidence="6 12" id="KW-0408">Iron</keyword>
<keyword evidence="10 12" id="KW-0456">Lyase</keyword>
<dbReference type="InterPro" id="IPR013483">
    <property type="entry name" value="MoaA"/>
</dbReference>
<dbReference type="Gene3D" id="3.20.20.70">
    <property type="entry name" value="Aldolase class I"/>
    <property type="match status" value="1"/>
</dbReference>
<feature type="binding site" evidence="12">
    <location>
        <position position="186"/>
    </location>
    <ligand>
        <name>GTP</name>
        <dbReference type="ChEBI" id="CHEBI:37565"/>
    </ligand>
</feature>
<comment type="function">
    <text evidence="12">Catalyzes the cyclization of GTP to (8S)-3',8-cyclo-7,8-dihydroguanosine 5'-triphosphate.</text>
</comment>
<feature type="binding site" evidence="12">
    <location>
        <position position="46"/>
    </location>
    <ligand>
        <name>[4Fe-4S] cluster</name>
        <dbReference type="ChEBI" id="CHEBI:49883"/>
        <label>1</label>
        <note>4Fe-4S-S-AdoMet</note>
    </ligand>
</feature>
<keyword evidence="5 12" id="KW-0547">Nucleotide-binding</keyword>
<dbReference type="PROSITE" id="PS01305">
    <property type="entry name" value="MOAA_NIFB_PQQE"/>
    <property type="match status" value="1"/>
</dbReference>
<dbReference type="InterPro" id="IPR006638">
    <property type="entry name" value="Elp3/MiaA/NifB-like_rSAM"/>
</dbReference>
<dbReference type="SFLD" id="SFLDS00029">
    <property type="entry name" value="Radical_SAM"/>
    <property type="match status" value="1"/>
</dbReference>
<keyword evidence="3 12" id="KW-0949">S-adenosyl-L-methionine</keyword>
<evidence type="ECO:0000256" key="4">
    <source>
        <dbReference type="ARBA" id="ARBA00022723"/>
    </source>
</evidence>
<dbReference type="SFLD" id="SFLDG01386">
    <property type="entry name" value="main_SPASM_domain-containing"/>
    <property type="match status" value="1"/>
</dbReference>
<keyword evidence="9 12" id="KW-0501">Molybdenum cofactor biosynthesis</keyword>
<dbReference type="GO" id="GO:0061799">
    <property type="term" value="F:cyclic pyranopterin monophosphate synthase activity"/>
    <property type="evidence" value="ECO:0007669"/>
    <property type="project" value="TreeGrafter"/>
</dbReference>
<keyword evidence="7 12" id="KW-0411">Iron-sulfur</keyword>